<evidence type="ECO:0000256" key="1">
    <source>
        <dbReference type="SAM" id="MobiDB-lite"/>
    </source>
</evidence>
<protein>
    <submittedName>
        <fullName evidence="2">Uncharacterized protein</fullName>
    </submittedName>
</protein>
<gene>
    <name evidence="2" type="ORF">Cgig2_016560</name>
</gene>
<accession>A0A9Q1QRZ7</accession>
<evidence type="ECO:0000313" key="3">
    <source>
        <dbReference type="Proteomes" id="UP001153076"/>
    </source>
</evidence>
<feature type="region of interest" description="Disordered" evidence="1">
    <location>
        <begin position="96"/>
        <end position="152"/>
    </location>
</feature>
<sequence length="152" mass="17409">MTFLCSLSTKAMAEYVVRHFEWERTFKPYARAISWLWPRKLLSTSNSQSCPSREAGGLAWASALNTRVSPHRTSWSTFESWVWLYGDRIFEIRFQTKAEPKESSGAGQQEEDSETERRVRAQPLRGQSPLLTITSRGIHPSGRSGITGEERR</sequence>
<proteinExistence type="predicted"/>
<evidence type="ECO:0000313" key="2">
    <source>
        <dbReference type="EMBL" id="KAJ8451979.1"/>
    </source>
</evidence>
<dbReference type="AlphaFoldDB" id="A0A9Q1QRZ7"/>
<comment type="caution">
    <text evidence="2">The sequence shown here is derived from an EMBL/GenBank/DDBJ whole genome shotgun (WGS) entry which is preliminary data.</text>
</comment>
<dbReference type="Proteomes" id="UP001153076">
    <property type="component" value="Unassembled WGS sequence"/>
</dbReference>
<dbReference type="EMBL" id="JAKOGI010000006">
    <property type="protein sequence ID" value="KAJ8451979.1"/>
    <property type="molecule type" value="Genomic_DNA"/>
</dbReference>
<name>A0A9Q1QRZ7_9CARY</name>
<reference evidence="2" key="1">
    <citation type="submission" date="2022-04" db="EMBL/GenBank/DDBJ databases">
        <title>Carnegiea gigantea Genome sequencing and assembly v2.</title>
        <authorList>
            <person name="Copetti D."/>
            <person name="Sanderson M.J."/>
            <person name="Burquez A."/>
            <person name="Wojciechowski M.F."/>
        </authorList>
    </citation>
    <scope>NUCLEOTIDE SEQUENCE</scope>
    <source>
        <strain evidence="2">SGP5-SGP5p</strain>
        <tissue evidence="2">Aerial part</tissue>
    </source>
</reference>
<keyword evidence="3" id="KW-1185">Reference proteome</keyword>
<organism evidence="2 3">
    <name type="scientific">Carnegiea gigantea</name>
    <dbReference type="NCBI Taxonomy" id="171969"/>
    <lineage>
        <taxon>Eukaryota</taxon>
        <taxon>Viridiplantae</taxon>
        <taxon>Streptophyta</taxon>
        <taxon>Embryophyta</taxon>
        <taxon>Tracheophyta</taxon>
        <taxon>Spermatophyta</taxon>
        <taxon>Magnoliopsida</taxon>
        <taxon>eudicotyledons</taxon>
        <taxon>Gunneridae</taxon>
        <taxon>Pentapetalae</taxon>
        <taxon>Caryophyllales</taxon>
        <taxon>Cactineae</taxon>
        <taxon>Cactaceae</taxon>
        <taxon>Cactoideae</taxon>
        <taxon>Echinocereeae</taxon>
        <taxon>Carnegiea</taxon>
    </lineage>
</organism>